<protein>
    <submittedName>
        <fullName evidence="1">Uncharacterized protein</fullName>
    </submittedName>
</protein>
<dbReference type="EMBL" id="DRBS01000188">
    <property type="protein sequence ID" value="HDD44164.1"/>
    <property type="molecule type" value="Genomic_DNA"/>
</dbReference>
<reference evidence="1" key="1">
    <citation type="journal article" date="2020" name="mSystems">
        <title>Genome- and Community-Level Interaction Insights into Carbon Utilization and Element Cycling Functions of Hydrothermarchaeota in Hydrothermal Sediment.</title>
        <authorList>
            <person name="Zhou Z."/>
            <person name="Liu Y."/>
            <person name="Xu W."/>
            <person name="Pan J."/>
            <person name="Luo Z.H."/>
            <person name="Li M."/>
        </authorList>
    </citation>
    <scope>NUCLEOTIDE SEQUENCE [LARGE SCALE GENOMIC DNA]</scope>
    <source>
        <strain evidence="1">HyVt-233</strain>
    </source>
</reference>
<gene>
    <name evidence="1" type="ORF">ENG63_04810</name>
</gene>
<organism evidence="1">
    <name type="scientific">Desulfofervidus auxilii</name>
    <dbReference type="NCBI Taxonomy" id="1621989"/>
    <lineage>
        <taxon>Bacteria</taxon>
        <taxon>Pseudomonadati</taxon>
        <taxon>Thermodesulfobacteriota</taxon>
        <taxon>Candidatus Desulfofervidia</taxon>
        <taxon>Candidatus Desulfofervidales</taxon>
        <taxon>Candidatus Desulfofervidaceae</taxon>
        <taxon>Candidatus Desulfofervidus</taxon>
    </lineage>
</organism>
<evidence type="ECO:0000313" key="1">
    <source>
        <dbReference type="EMBL" id="HDD44164.1"/>
    </source>
</evidence>
<dbReference type="AlphaFoldDB" id="A0A7C0U2D1"/>
<proteinExistence type="predicted"/>
<name>A0A7C0U2D1_DESA2</name>
<comment type="caution">
    <text evidence="1">The sequence shown here is derived from an EMBL/GenBank/DDBJ whole genome shotgun (WGS) entry which is preliminary data.</text>
</comment>
<accession>A0A7C0U2D1</accession>
<dbReference type="Proteomes" id="UP000886289">
    <property type="component" value="Unassembled WGS sequence"/>
</dbReference>
<sequence>MSLIDKDNALNWVIKALDKNFLLEIKSYKRNRTIKIFKKGLYFQIVENGFWKENFQVKKEELRKILKKLIRREFPRSHKLWIFKG</sequence>